<accession>A0A0C3EIY9</accession>
<dbReference type="OrthoDB" id="674604at2759"/>
<sequence length="249" mass="29482">MREGKKVDRRTKVLEFGDDEGTKYSILSHRWIKQEVDYNEVVKLAKMDEEERTEVRQRDGYRKILQSCEQTKKDGYKWLWVDTCCIDKRSSAELSEAINSMYRWYENSRICYAYLHDVTDSSFPTAGRPEWFSRGWTLQEMIAPRDLRFFNKDWHPIGDKRTLALTLQTITRVPQHILKEGLSSNRPCVAQIMSWAAYRKTTRVEDRAYSLMGLLDVNMPMLYGEGKKAFHRLQLEIIRTSNDQSIFAW</sequence>
<dbReference type="PANTHER" id="PTHR10622">
    <property type="entry name" value="HET DOMAIN-CONTAINING PROTEIN"/>
    <property type="match status" value="1"/>
</dbReference>
<feature type="domain" description="Heterokaryon incompatibility" evidence="1">
    <location>
        <begin position="24"/>
        <end position="122"/>
    </location>
</feature>
<dbReference type="STRING" id="1036808.A0A0C3EIY9"/>
<dbReference type="AlphaFoldDB" id="A0A0C3EIY9"/>
<reference evidence="3" key="2">
    <citation type="submission" date="2015-01" db="EMBL/GenBank/DDBJ databases">
        <title>Evolutionary Origins and Diversification of the Mycorrhizal Mutualists.</title>
        <authorList>
            <consortium name="DOE Joint Genome Institute"/>
            <consortium name="Mycorrhizal Genomics Consortium"/>
            <person name="Kohler A."/>
            <person name="Kuo A."/>
            <person name="Nagy L.G."/>
            <person name="Floudas D."/>
            <person name="Copeland A."/>
            <person name="Barry K.W."/>
            <person name="Cichocki N."/>
            <person name="Veneault-Fourrey C."/>
            <person name="LaButti K."/>
            <person name="Lindquist E.A."/>
            <person name="Lipzen A."/>
            <person name="Lundell T."/>
            <person name="Morin E."/>
            <person name="Murat C."/>
            <person name="Riley R."/>
            <person name="Ohm R."/>
            <person name="Sun H."/>
            <person name="Tunlid A."/>
            <person name="Henrissat B."/>
            <person name="Grigoriev I.V."/>
            <person name="Hibbett D.S."/>
            <person name="Martin F."/>
        </authorList>
    </citation>
    <scope>NUCLEOTIDE SEQUENCE [LARGE SCALE GENOMIC DNA]</scope>
    <source>
        <strain evidence="3">Foug A</strain>
    </source>
</reference>
<dbReference type="InterPro" id="IPR010730">
    <property type="entry name" value="HET"/>
</dbReference>
<dbReference type="InParanoid" id="A0A0C3EIY9"/>
<organism evidence="2 3">
    <name type="scientific">Scleroderma citrinum Foug A</name>
    <dbReference type="NCBI Taxonomy" id="1036808"/>
    <lineage>
        <taxon>Eukaryota</taxon>
        <taxon>Fungi</taxon>
        <taxon>Dikarya</taxon>
        <taxon>Basidiomycota</taxon>
        <taxon>Agaricomycotina</taxon>
        <taxon>Agaricomycetes</taxon>
        <taxon>Agaricomycetidae</taxon>
        <taxon>Boletales</taxon>
        <taxon>Sclerodermatineae</taxon>
        <taxon>Sclerodermataceae</taxon>
        <taxon>Scleroderma</taxon>
    </lineage>
</organism>
<proteinExistence type="predicted"/>
<protein>
    <recommendedName>
        <fullName evidence="1">Heterokaryon incompatibility domain-containing protein</fullName>
    </recommendedName>
</protein>
<dbReference type="EMBL" id="KN822010">
    <property type="protein sequence ID" value="KIM68194.1"/>
    <property type="molecule type" value="Genomic_DNA"/>
</dbReference>
<dbReference type="Pfam" id="PF06985">
    <property type="entry name" value="HET"/>
    <property type="match status" value="1"/>
</dbReference>
<dbReference type="HOGENOM" id="CLU_000288_138_0_1"/>
<dbReference type="PANTHER" id="PTHR10622:SF10">
    <property type="entry name" value="HET DOMAIN-CONTAINING PROTEIN"/>
    <property type="match status" value="1"/>
</dbReference>
<evidence type="ECO:0000313" key="3">
    <source>
        <dbReference type="Proteomes" id="UP000053989"/>
    </source>
</evidence>
<reference evidence="2 3" key="1">
    <citation type="submission" date="2014-04" db="EMBL/GenBank/DDBJ databases">
        <authorList>
            <consortium name="DOE Joint Genome Institute"/>
            <person name="Kuo A."/>
            <person name="Kohler A."/>
            <person name="Nagy L.G."/>
            <person name="Floudas D."/>
            <person name="Copeland A."/>
            <person name="Barry K.W."/>
            <person name="Cichocki N."/>
            <person name="Veneault-Fourrey C."/>
            <person name="LaButti K."/>
            <person name="Lindquist E.A."/>
            <person name="Lipzen A."/>
            <person name="Lundell T."/>
            <person name="Morin E."/>
            <person name="Murat C."/>
            <person name="Sun H."/>
            <person name="Tunlid A."/>
            <person name="Henrissat B."/>
            <person name="Grigoriev I.V."/>
            <person name="Hibbett D.S."/>
            <person name="Martin F."/>
            <person name="Nordberg H.P."/>
            <person name="Cantor M.N."/>
            <person name="Hua S.X."/>
        </authorList>
    </citation>
    <scope>NUCLEOTIDE SEQUENCE [LARGE SCALE GENOMIC DNA]</scope>
    <source>
        <strain evidence="2 3">Foug A</strain>
    </source>
</reference>
<feature type="non-terminal residue" evidence="2">
    <location>
        <position position="249"/>
    </location>
</feature>
<evidence type="ECO:0000259" key="1">
    <source>
        <dbReference type="Pfam" id="PF06985"/>
    </source>
</evidence>
<evidence type="ECO:0000313" key="2">
    <source>
        <dbReference type="EMBL" id="KIM68194.1"/>
    </source>
</evidence>
<name>A0A0C3EIY9_9AGAM</name>
<gene>
    <name evidence="2" type="ORF">SCLCIDRAFT_106060</name>
</gene>
<dbReference type="Proteomes" id="UP000053989">
    <property type="component" value="Unassembled WGS sequence"/>
</dbReference>
<keyword evidence="3" id="KW-1185">Reference proteome</keyword>